<dbReference type="Pfam" id="PF03732">
    <property type="entry name" value="Retrotrans_gag"/>
    <property type="match status" value="1"/>
</dbReference>
<dbReference type="Gene3D" id="1.10.340.70">
    <property type="match status" value="1"/>
</dbReference>
<dbReference type="InterPro" id="IPR021109">
    <property type="entry name" value="Peptidase_aspartic_dom_sf"/>
</dbReference>
<evidence type="ECO:0000256" key="14">
    <source>
        <dbReference type="ARBA" id="ARBA00023172"/>
    </source>
</evidence>
<feature type="region of interest" description="Disordered" evidence="16">
    <location>
        <begin position="821"/>
        <end position="844"/>
    </location>
</feature>
<evidence type="ECO:0000256" key="12">
    <source>
        <dbReference type="ARBA" id="ARBA00022932"/>
    </source>
</evidence>
<dbReference type="EMBL" id="JACGWN010000013">
    <property type="protein sequence ID" value="KAL0411639.1"/>
    <property type="molecule type" value="Genomic_DNA"/>
</dbReference>
<evidence type="ECO:0000259" key="17">
    <source>
        <dbReference type="PROSITE" id="PS50158"/>
    </source>
</evidence>
<dbReference type="GO" id="GO:0003887">
    <property type="term" value="F:DNA-directed DNA polymerase activity"/>
    <property type="evidence" value="ECO:0007669"/>
    <property type="project" value="UniProtKB-KW"/>
</dbReference>
<dbReference type="InterPro" id="IPR036397">
    <property type="entry name" value="RNaseH_sf"/>
</dbReference>
<evidence type="ECO:0000256" key="6">
    <source>
        <dbReference type="ARBA" id="ARBA00022750"/>
    </source>
</evidence>
<evidence type="ECO:0000256" key="11">
    <source>
        <dbReference type="ARBA" id="ARBA00022918"/>
    </source>
</evidence>
<dbReference type="InterPro" id="IPR001584">
    <property type="entry name" value="Integrase_cat-core"/>
</dbReference>
<keyword evidence="2" id="KW-0808">Transferase</keyword>
<dbReference type="PANTHER" id="PTHR37984:SF5">
    <property type="entry name" value="PROTEIN NYNRIN-LIKE"/>
    <property type="match status" value="1"/>
</dbReference>
<sequence length="1106" mass="125407">MQHGKVIAYASRQLRPHEINYPTHDLELAAIVHALKIWRHYLYGETFHIFTDQKFEIYSNTEELNLRQRRWIELLKDYDCTIDYHPGKANIVADALSRKTVDQLAGMICYNVEYLTALRAMDVHFSVVTKVQEGKNDQFVIQNDGTLMNGKRMCVPNVEELRTEIMHEAHYAPYAMHPGSTKMYRDLRPYYWWPTMKKDVAEFVAKCLTCQQVKAEHQAPAGKLHPLSIPEWKWEKITMDFVIGLPRTFRKHDAVWVIVDRLTKSAHFLPIYQNDSLDKLAELYISEIVRLHGIPTSIVFDRDPRFTSHFWGSLHKALGTKLHFSTAFHPQTDGQSERTIQTLEDMMRACVIEFRGNWDDHLPLIEFAYNNSFHSSIGMAPYEALYGRKYRSPICWDIEGLRQLEGPELVQETVDKIQTGDGIEVGEKVFLRVSPWRGILRFGKKGKLSPRYIGPYEILERVGPLAYRLALPVELSQIHDVFHISMLRRYRSDPSHILREPEIEISEGLTYVEEPTEILDRSIKRLRNKEIPMVKVKWSHHSPREATWEVEENMREKYPYLFPEPGGIAVMSVEGATLGGIRAGIRFSGEYLINCGIIYKTYLKSNYMCISYRMEASGENAAGPTESLESVQGHDHASEHQGEKTGAKVFPGTTDPAEAEEWLRNTERVLDRIECTPEQRLRNFTDKYTPPVYRNRKKVEFLELKQNELSVAGYELQFVRLSKYAPEEVSTDELRRDRFERGLRLEIREKIAIKPQSYSALLEAALRAEETSLERSSNEVKRKKLADTLNPSSRQSGVVSFRGSGSQRGWYRGRGVGQTSRFPSVSLSRGGPTSVGFGGRQGPARSFSGRSIPTCVNCGRRHTGECWGAQPIVCYRCRQPGHIVRDCPMWRDNVGGPQTSGSSSVGENLQRANTSRGRGRGGRGSGNISTTSTWQSSQPQPQARVYAITKEQAPTAPEVITSSFSICSSNAHVLIDPGSTCSFMSHDFASRVHASTEPLGHDLYVSMPAGGVILVNRVVRSCPVVVESDTLYADLVVINLREFDVILGMDWLASNHAVVDCQTKEVAVEINGQMKTVIVGERKVIPNCLVSAVTAFNLIKEGVRLT</sequence>
<evidence type="ECO:0000256" key="13">
    <source>
        <dbReference type="ARBA" id="ARBA00023125"/>
    </source>
</evidence>
<keyword evidence="3" id="KW-0548">Nucleotidyltransferase</keyword>
<keyword evidence="14" id="KW-0233">DNA recombination</keyword>
<dbReference type="InterPro" id="IPR043502">
    <property type="entry name" value="DNA/RNA_pol_sf"/>
</dbReference>
<reference evidence="19" key="1">
    <citation type="submission" date="2020-06" db="EMBL/GenBank/DDBJ databases">
        <authorList>
            <person name="Li T."/>
            <person name="Hu X."/>
            <person name="Zhang T."/>
            <person name="Song X."/>
            <person name="Zhang H."/>
            <person name="Dai N."/>
            <person name="Sheng W."/>
            <person name="Hou X."/>
            <person name="Wei L."/>
        </authorList>
    </citation>
    <scope>NUCLEOTIDE SEQUENCE</scope>
    <source>
        <strain evidence="19">KEN1</strain>
        <tissue evidence="19">Leaf</tissue>
    </source>
</reference>
<evidence type="ECO:0000256" key="16">
    <source>
        <dbReference type="SAM" id="MobiDB-lite"/>
    </source>
</evidence>
<organism evidence="19">
    <name type="scientific">Sesamum latifolium</name>
    <dbReference type="NCBI Taxonomy" id="2727402"/>
    <lineage>
        <taxon>Eukaryota</taxon>
        <taxon>Viridiplantae</taxon>
        <taxon>Streptophyta</taxon>
        <taxon>Embryophyta</taxon>
        <taxon>Tracheophyta</taxon>
        <taxon>Spermatophyta</taxon>
        <taxon>Magnoliopsida</taxon>
        <taxon>eudicotyledons</taxon>
        <taxon>Gunneridae</taxon>
        <taxon>Pentapetalae</taxon>
        <taxon>asterids</taxon>
        <taxon>lamiids</taxon>
        <taxon>Lamiales</taxon>
        <taxon>Pedaliaceae</taxon>
        <taxon>Sesamum</taxon>
    </lineage>
</organism>
<dbReference type="InterPro" id="IPR041588">
    <property type="entry name" value="Integrase_H2C2"/>
</dbReference>
<feature type="compositionally biased region" description="Polar residues" evidence="16">
    <location>
        <begin position="789"/>
        <end position="805"/>
    </location>
</feature>
<feature type="region of interest" description="Disordered" evidence="16">
    <location>
        <begin position="894"/>
        <end position="942"/>
    </location>
</feature>
<dbReference type="CDD" id="cd00303">
    <property type="entry name" value="retropepsin_like"/>
    <property type="match status" value="1"/>
</dbReference>
<dbReference type="SUPFAM" id="SSF54160">
    <property type="entry name" value="Chromo domain-like"/>
    <property type="match status" value="1"/>
</dbReference>
<feature type="region of interest" description="Disordered" evidence="16">
    <location>
        <begin position="620"/>
        <end position="653"/>
    </location>
</feature>
<keyword evidence="1" id="KW-0645">Protease</keyword>
<keyword evidence="15" id="KW-0863">Zinc-finger</keyword>
<dbReference type="Pfam" id="PF24626">
    <property type="entry name" value="SH3_Tf2-1"/>
    <property type="match status" value="1"/>
</dbReference>
<dbReference type="SMART" id="SM00343">
    <property type="entry name" value="ZnF_C2HC"/>
    <property type="match status" value="1"/>
</dbReference>
<dbReference type="InterPro" id="IPR036875">
    <property type="entry name" value="Znf_CCHC_sf"/>
</dbReference>
<dbReference type="GO" id="GO:0006310">
    <property type="term" value="P:DNA recombination"/>
    <property type="evidence" value="ECO:0007669"/>
    <property type="project" value="UniProtKB-KW"/>
</dbReference>
<dbReference type="Pfam" id="PF17921">
    <property type="entry name" value="Integrase_H2C2"/>
    <property type="match status" value="1"/>
</dbReference>
<evidence type="ECO:0000256" key="3">
    <source>
        <dbReference type="ARBA" id="ARBA00022695"/>
    </source>
</evidence>
<dbReference type="InterPro" id="IPR041373">
    <property type="entry name" value="RT_RNaseH"/>
</dbReference>
<dbReference type="InterPro" id="IPR001878">
    <property type="entry name" value="Znf_CCHC"/>
</dbReference>
<evidence type="ECO:0000313" key="19">
    <source>
        <dbReference type="EMBL" id="KAL0411639.1"/>
    </source>
</evidence>
<dbReference type="GO" id="GO:0004519">
    <property type="term" value="F:endonuclease activity"/>
    <property type="evidence" value="ECO:0007669"/>
    <property type="project" value="UniProtKB-KW"/>
</dbReference>
<evidence type="ECO:0000259" key="18">
    <source>
        <dbReference type="PROSITE" id="PS50994"/>
    </source>
</evidence>
<dbReference type="Pfam" id="PF00385">
    <property type="entry name" value="Chromo"/>
    <property type="match status" value="1"/>
</dbReference>
<evidence type="ECO:0000256" key="10">
    <source>
        <dbReference type="ARBA" id="ARBA00022908"/>
    </source>
</evidence>
<dbReference type="InterPro" id="IPR005162">
    <property type="entry name" value="Retrotrans_gag_dom"/>
</dbReference>
<dbReference type="Pfam" id="PF00098">
    <property type="entry name" value="zf-CCHC"/>
    <property type="match status" value="1"/>
</dbReference>
<keyword evidence="15" id="KW-0862">Zinc</keyword>
<dbReference type="InterPro" id="IPR016197">
    <property type="entry name" value="Chromo-like_dom_sf"/>
</dbReference>
<dbReference type="Gene3D" id="4.10.60.10">
    <property type="entry name" value="Zinc finger, CCHC-type"/>
    <property type="match status" value="1"/>
</dbReference>
<keyword evidence="11" id="KW-0695">RNA-directed DNA polymerase</keyword>
<dbReference type="GO" id="GO:0008270">
    <property type="term" value="F:zinc ion binding"/>
    <property type="evidence" value="ECO:0007669"/>
    <property type="project" value="UniProtKB-KW"/>
</dbReference>
<dbReference type="Gene3D" id="2.40.70.10">
    <property type="entry name" value="Acid Proteases"/>
    <property type="match status" value="1"/>
</dbReference>
<dbReference type="Pfam" id="PF17917">
    <property type="entry name" value="RT_RNaseH"/>
    <property type="match status" value="1"/>
</dbReference>
<dbReference type="AlphaFoldDB" id="A0AAW2U3C4"/>
<dbReference type="InterPro" id="IPR012337">
    <property type="entry name" value="RNaseH-like_sf"/>
</dbReference>
<feature type="compositionally biased region" description="Basic and acidic residues" evidence="16">
    <location>
        <begin position="632"/>
        <end position="646"/>
    </location>
</feature>
<feature type="domain" description="Integrase catalytic" evidence="18">
    <location>
        <begin position="226"/>
        <end position="389"/>
    </location>
</feature>
<protein>
    <submittedName>
        <fullName evidence="19">Transposon Tf2-11 polyprotein</fullName>
    </submittedName>
</protein>
<accession>A0AAW2U3C4</accession>
<keyword evidence="8" id="KW-0378">Hydrolase</keyword>
<dbReference type="SUPFAM" id="SSF50630">
    <property type="entry name" value="Acid proteases"/>
    <property type="match status" value="1"/>
</dbReference>
<evidence type="ECO:0000256" key="15">
    <source>
        <dbReference type="PROSITE-ProRule" id="PRU00047"/>
    </source>
</evidence>
<keyword evidence="6" id="KW-0064">Aspartyl protease</keyword>
<keyword evidence="12" id="KW-0239">DNA-directed DNA polymerase</keyword>
<name>A0AAW2U3C4_9LAMI</name>
<evidence type="ECO:0000256" key="5">
    <source>
        <dbReference type="ARBA" id="ARBA00022723"/>
    </source>
</evidence>
<keyword evidence="7" id="KW-0255">Endonuclease</keyword>
<keyword evidence="4" id="KW-0540">Nuclease</keyword>
<feature type="compositionally biased region" description="Polar residues" evidence="16">
    <location>
        <begin position="896"/>
        <end position="913"/>
    </location>
</feature>
<dbReference type="GO" id="GO:0006508">
    <property type="term" value="P:proteolysis"/>
    <property type="evidence" value="ECO:0007669"/>
    <property type="project" value="UniProtKB-KW"/>
</dbReference>
<proteinExistence type="predicted"/>
<dbReference type="PROSITE" id="PS50994">
    <property type="entry name" value="INTEGRASE"/>
    <property type="match status" value="1"/>
</dbReference>
<dbReference type="CDD" id="cd09274">
    <property type="entry name" value="RNase_HI_RT_Ty3"/>
    <property type="match status" value="1"/>
</dbReference>
<dbReference type="GO" id="GO:0004190">
    <property type="term" value="F:aspartic-type endopeptidase activity"/>
    <property type="evidence" value="ECO:0007669"/>
    <property type="project" value="UniProtKB-KW"/>
</dbReference>
<dbReference type="Pfam" id="PF08284">
    <property type="entry name" value="RVP_2"/>
    <property type="match status" value="1"/>
</dbReference>
<keyword evidence="9" id="KW-0460">Magnesium</keyword>
<keyword evidence="13" id="KW-0238">DNA-binding</keyword>
<evidence type="ECO:0000256" key="8">
    <source>
        <dbReference type="ARBA" id="ARBA00022801"/>
    </source>
</evidence>
<feature type="domain" description="CCHC-type" evidence="17">
    <location>
        <begin position="874"/>
        <end position="888"/>
    </location>
</feature>
<dbReference type="SUPFAM" id="SSF57756">
    <property type="entry name" value="Retrovirus zinc finger-like domains"/>
    <property type="match status" value="1"/>
</dbReference>
<dbReference type="InterPro" id="IPR023780">
    <property type="entry name" value="Chromo_domain"/>
</dbReference>
<reference evidence="19" key="2">
    <citation type="journal article" date="2024" name="Plant">
        <title>Genomic evolution and insights into agronomic trait innovations of Sesamum species.</title>
        <authorList>
            <person name="Miao H."/>
            <person name="Wang L."/>
            <person name="Qu L."/>
            <person name="Liu H."/>
            <person name="Sun Y."/>
            <person name="Le M."/>
            <person name="Wang Q."/>
            <person name="Wei S."/>
            <person name="Zheng Y."/>
            <person name="Lin W."/>
            <person name="Duan Y."/>
            <person name="Cao H."/>
            <person name="Xiong S."/>
            <person name="Wang X."/>
            <person name="Wei L."/>
            <person name="Li C."/>
            <person name="Ma Q."/>
            <person name="Ju M."/>
            <person name="Zhao R."/>
            <person name="Li G."/>
            <person name="Mu C."/>
            <person name="Tian Q."/>
            <person name="Mei H."/>
            <person name="Zhang T."/>
            <person name="Gao T."/>
            <person name="Zhang H."/>
        </authorList>
    </citation>
    <scope>NUCLEOTIDE SEQUENCE</scope>
    <source>
        <strain evidence="19">KEN1</strain>
    </source>
</reference>
<dbReference type="InterPro" id="IPR050951">
    <property type="entry name" value="Retrovirus_Pol_polyprotein"/>
</dbReference>
<dbReference type="SUPFAM" id="SSF56672">
    <property type="entry name" value="DNA/RNA polymerases"/>
    <property type="match status" value="1"/>
</dbReference>
<evidence type="ECO:0000256" key="9">
    <source>
        <dbReference type="ARBA" id="ARBA00022842"/>
    </source>
</evidence>
<evidence type="ECO:0000256" key="7">
    <source>
        <dbReference type="ARBA" id="ARBA00022759"/>
    </source>
</evidence>
<comment type="caution">
    <text evidence="19">The sequence shown here is derived from an EMBL/GenBank/DDBJ whole genome shotgun (WGS) entry which is preliminary data.</text>
</comment>
<dbReference type="PANTHER" id="PTHR37984">
    <property type="entry name" value="PROTEIN CBG26694"/>
    <property type="match status" value="1"/>
</dbReference>
<evidence type="ECO:0000256" key="4">
    <source>
        <dbReference type="ARBA" id="ARBA00022722"/>
    </source>
</evidence>
<gene>
    <name evidence="19" type="ORF">Slati_3753600</name>
</gene>
<dbReference type="GO" id="GO:0015074">
    <property type="term" value="P:DNA integration"/>
    <property type="evidence" value="ECO:0007669"/>
    <property type="project" value="UniProtKB-KW"/>
</dbReference>
<keyword evidence="10" id="KW-0229">DNA integration</keyword>
<dbReference type="InterPro" id="IPR056924">
    <property type="entry name" value="SH3_Tf2-1"/>
</dbReference>
<keyword evidence="5" id="KW-0479">Metal-binding</keyword>
<feature type="compositionally biased region" description="Low complexity" evidence="16">
    <location>
        <begin position="926"/>
        <end position="942"/>
    </location>
</feature>
<dbReference type="SUPFAM" id="SSF53098">
    <property type="entry name" value="Ribonuclease H-like"/>
    <property type="match status" value="1"/>
</dbReference>
<feature type="region of interest" description="Disordered" evidence="16">
    <location>
        <begin position="776"/>
        <end position="805"/>
    </location>
</feature>
<dbReference type="PROSITE" id="PS50158">
    <property type="entry name" value="ZF_CCHC"/>
    <property type="match status" value="1"/>
</dbReference>
<dbReference type="Gene3D" id="3.30.420.10">
    <property type="entry name" value="Ribonuclease H-like superfamily/Ribonuclease H"/>
    <property type="match status" value="1"/>
</dbReference>
<evidence type="ECO:0000256" key="1">
    <source>
        <dbReference type="ARBA" id="ARBA00022670"/>
    </source>
</evidence>
<dbReference type="GO" id="GO:0003677">
    <property type="term" value="F:DNA binding"/>
    <property type="evidence" value="ECO:0007669"/>
    <property type="project" value="UniProtKB-KW"/>
</dbReference>
<dbReference type="GO" id="GO:0003964">
    <property type="term" value="F:RNA-directed DNA polymerase activity"/>
    <property type="evidence" value="ECO:0007669"/>
    <property type="project" value="UniProtKB-KW"/>
</dbReference>
<evidence type="ECO:0000256" key="2">
    <source>
        <dbReference type="ARBA" id="ARBA00022679"/>
    </source>
</evidence>